<dbReference type="PANTHER" id="PTHR46762">
    <property type="entry name" value="NUCLEOREDOXIN-LIKE PROTEIN 2"/>
    <property type="match status" value="1"/>
</dbReference>
<dbReference type="SUPFAM" id="SSF52833">
    <property type="entry name" value="Thioredoxin-like"/>
    <property type="match status" value="1"/>
</dbReference>
<sequence length="142" mass="16119">MEILTGTLVKKDGSEVSCSEALKEAEVIGLYFSAHWCPPCRNFTPILADAYEEMKDLNYKFEVVFVSSDRDEKSLFDYMKECHGDWYALPFGSEKIKEMKSKYSITGIPTLVVVRNDGRLVTVNGRADIQSKGAKAYIEWTK</sequence>
<dbReference type="Pfam" id="PF13905">
    <property type="entry name" value="Thioredoxin_8"/>
    <property type="match status" value="1"/>
</dbReference>
<name>A0A2I9LPF1_9SCOR</name>
<accession>A0A2I9LPF1</accession>
<feature type="domain" description="Thioredoxin" evidence="1">
    <location>
        <begin position="1"/>
        <end position="142"/>
    </location>
</feature>
<organism evidence="2">
    <name type="scientific">Centruroides hentzi</name>
    <dbReference type="NCBI Taxonomy" id="88313"/>
    <lineage>
        <taxon>Eukaryota</taxon>
        <taxon>Metazoa</taxon>
        <taxon>Ecdysozoa</taxon>
        <taxon>Arthropoda</taxon>
        <taxon>Chelicerata</taxon>
        <taxon>Arachnida</taxon>
        <taxon>Scorpiones</taxon>
        <taxon>Buthida</taxon>
        <taxon>Buthoidea</taxon>
        <taxon>Buthidae</taxon>
        <taxon>Centruroides</taxon>
    </lineage>
</organism>
<dbReference type="PANTHER" id="PTHR46762:SF1">
    <property type="entry name" value="NUCLEOREDOXIN-LIKE PROTEIN 2"/>
    <property type="match status" value="1"/>
</dbReference>
<dbReference type="PROSITE" id="PS51352">
    <property type="entry name" value="THIOREDOXIN_2"/>
    <property type="match status" value="1"/>
</dbReference>
<protein>
    <submittedName>
        <fullName evidence="2">Nucleoredoxin</fullName>
    </submittedName>
</protein>
<evidence type="ECO:0000259" key="1">
    <source>
        <dbReference type="PROSITE" id="PS51352"/>
    </source>
</evidence>
<dbReference type="InterPro" id="IPR013766">
    <property type="entry name" value="Thioredoxin_domain"/>
</dbReference>
<dbReference type="GO" id="GO:0045494">
    <property type="term" value="P:photoreceptor cell maintenance"/>
    <property type="evidence" value="ECO:0007669"/>
    <property type="project" value="InterPro"/>
</dbReference>
<dbReference type="InterPro" id="IPR012336">
    <property type="entry name" value="Thioredoxin-like_fold"/>
</dbReference>
<dbReference type="CDD" id="cd02964">
    <property type="entry name" value="TryX_like_family"/>
    <property type="match status" value="1"/>
</dbReference>
<dbReference type="GO" id="GO:0007600">
    <property type="term" value="P:sensory perception"/>
    <property type="evidence" value="ECO:0007669"/>
    <property type="project" value="InterPro"/>
</dbReference>
<dbReference type="InterPro" id="IPR036249">
    <property type="entry name" value="Thioredoxin-like_sf"/>
</dbReference>
<evidence type="ECO:0000313" key="2">
    <source>
        <dbReference type="EMBL" id="MBW20258.1"/>
    </source>
</evidence>
<dbReference type="AlphaFoldDB" id="A0A2I9LPF1"/>
<proteinExistence type="predicted"/>
<reference evidence="2" key="1">
    <citation type="journal article" date="2017" name="Toxicon">
        <title>Venom-gland transcriptomics and venom proteomics of the Hentz striped scorpion (Centruroides hentzi; Buthidae) reveal high toxin diversity in a harmless member of a lethal family.</title>
        <authorList>
            <person name="Ward M.J."/>
            <person name="Ellsworth S.A."/>
            <person name="Rokyta D.R."/>
        </authorList>
    </citation>
    <scope>NUCLEOTIDE SEQUENCE</scope>
    <source>
        <tissue evidence="2">Venom gland</tissue>
    </source>
</reference>
<dbReference type="InterPro" id="IPR029519">
    <property type="entry name" value="RdCVF2"/>
</dbReference>
<dbReference type="EMBL" id="GFWZ01000268">
    <property type="protein sequence ID" value="MBW20258.1"/>
    <property type="molecule type" value="Transcribed_RNA"/>
</dbReference>
<dbReference type="Gene3D" id="3.40.30.10">
    <property type="entry name" value="Glutaredoxin"/>
    <property type="match status" value="1"/>
</dbReference>